<proteinExistence type="predicted"/>
<dbReference type="EMBL" id="UYRU01098670">
    <property type="protein sequence ID" value="VDN40450.1"/>
    <property type="molecule type" value="Genomic_DNA"/>
</dbReference>
<evidence type="ECO:0000313" key="1">
    <source>
        <dbReference type="EMBL" id="VDN40450.1"/>
    </source>
</evidence>
<organism evidence="1 2">
    <name type="scientific">Dibothriocephalus latus</name>
    <name type="common">Fish tapeworm</name>
    <name type="synonym">Diphyllobothrium latum</name>
    <dbReference type="NCBI Taxonomy" id="60516"/>
    <lineage>
        <taxon>Eukaryota</taxon>
        <taxon>Metazoa</taxon>
        <taxon>Spiralia</taxon>
        <taxon>Lophotrochozoa</taxon>
        <taxon>Platyhelminthes</taxon>
        <taxon>Cestoda</taxon>
        <taxon>Eucestoda</taxon>
        <taxon>Diphyllobothriidea</taxon>
        <taxon>Diphyllobothriidae</taxon>
        <taxon>Dibothriocephalus</taxon>
    </lineage>
</organism>
<feature type="non-terminal residue" evidence="1">
    <location>
        <position position="91"/>
    </location>
</feature>
<sequence length="91" mass="10171">MRDDLQEQLRAAQRSQAYETTDILNQIREVRHLRLQQPQTATSLFPLSASSDAMLKSRLVSMEVQLNAACAAKNDAQLQVEQLSTKLEAAS</sequence>
<protein>
    <submittedName>
        <fullName evidence="1">Uncharacterized protein</fullName>
    </submittedName>
</protein>
<keyword evidence="2" id="KW-1185">Reference proteome</keyword>
<accession>A0A3P7NJ94</accession>
<gene>
    <name evidence="1" type="ORF">DILT_LOCUS18244</name>
</gene>
<reference evidence="1 2" key="1">
    <citation type="submission" date="2018-11" db="EMBL/GenBank/DDBJ databases">
        <authorList>
            <consortium name="Pathogen Informatics"/>
        </authorList>
    </citation>
    <scope>NUCLEOTIDE SEQUENCE [LARGE SCALE GENOMIC DNA]</scope>
</reference>
<evidence type="ECO:0000313" key="2">
    <source>
        <dbReference type="Proteomes" id="UP000281553"/>
    </source>
</evidence>
<dbReference type="AlphaFoldDB" id="A0A3P7NJ94"/>
<dbReference type="Proteomes" id="UP000281553">
    <property type="component" value="Unassembled WGS sequence"/>
</dbReference>
<name>A0A3P7NJ94_DIBLA</name>